<comment type="cofactor">
    <cofactor evidence="10">
        <name>Mg(2+)</name>
        <dbReference type="ChEBI" id="CHEBI:18420"/>
    </cofactor>
    <text evidence="10">Binds 1 Mg(2+) ion per subunit.</text>
</comment>
<comment type="catalytic activity">
    <reaction evidence="8">
        <text>5-phospho-beta-D-ribosylamine + L-glutamate + diphosphate = 5-phospho-alpha-D-ribose 1-diphosphate + L-glutamine + H2O</text>
        <dbReference type="Rhea" id="RHEA:14905"/>
        <dbReference type="ChEBI" id="CHEBI:15377"/>
        <dbReference type="ChEBI" id="CHEBI:29985"/>
        <dbReference type="ChEBI" id="CHEBI:33019"/>
        <dbReference type="ChEBI" id="CHEBI:58017"/>
        <dbReference type="ChEBI" id="CHEBI:58359"/>
        <dbReference type="ChEBI" id="CHEBI:58681"/>
        <dbReference type="EC" id="2.4.2.14"/>
    </reaction>
</comment>
<evidence type="ECO:0000256" key="6">
    <source>
        <dbReference type="ARBA" id="ARBA00022755"/>
    </source>
</evidence>
<dbReference type="CDD" id="cd06223">
    <property type="entry name" value="PRTases_typeI"/>
    <property type="match status" value="1"/>
</dbReference>
<comment type="pathway">
    <text evidence="1 8">Purine metabolism; IMP biosynthesis via de novo pathway; N(1)-(5-phospho-D-ribosyl)glycinamide from 5-phospho-alpha-D-ribose 1-diphosphate: step 1/2.</text>
</comment>
<evidence type="ECO:0000256" key="9">
    <source>
        <dbReference type="PIRSR" id="PIRSR000485-1"/>
    </source>
</evidence>
<feature type="binding site" evidence="10">
    <location>
        <position position="347"/>
    </location>
    <ligand>
        <name>Mg(2+)</name>
        <dbReference type="ChEBI" id="CHEBI:18420"/>
    </ligand>
</feature>
<feature type="binding site" evidence="11">
    <location>
        <position position="235"/>
    </location>
    <ligand>
        <name>[4Fe-4S] cluster</name>
        <dbReference type="ChEBI" id="CHEBI:49883"/>
    </ligand>
</feature>
<accession>A0A1F6EIR3</accession>
<evidence type="ECO:0000259" key="12">
    <source>
        <dbReference type="PROSITE" id="PS51278"/>
    </source>
</evidence>
<dbReference type="EMBL" id="MFLU01000017">
    <property type="protein sequence ID" value="OGG73545.1"/>
    <property type="molecule type" value="Genomic_DNA"/>
</dbReference>
<keyword evidence="5 8" id="KW-0808">Transferase</keyword>
<dbReference type="GO" id="GO:0051536">
    <property type="term" value="F:iron-sulfur cluster binding"/>
    <property type="evidence" value="ECO:0007669"/>
    <property type="project" value="UniProtKB-KW"/>
</dbReference>
<dbReference type="Gene3D" id="3.60.20.10">
    <property type="entry name" value="Glutamine Phosphoribosylpyrophosphate, subunit 1, domain 1"/>
    <property type="match status" value="1"/>
</dbReference>
<name>A0A1F6EIR3_9BACT</name>
<evidence type="ECO:0000313" key="13">
    <source>
        <dbReference type="EMBL" id="OGG73545.1"/>
    </source>
</evidence>
<keyword evidence="4 8" id="KW-0328">Glycosyltransferase</keyword>
<organism evidence="13 14">
    <name type="scientific">Candidatus Kaiserbacteria bacterium RIFCSPLOWO2_01_FULL_50_24</name>
    <dbReference type="NCBI Taxonomy" id="1798507"/>
    <lineage>
        <taxon>Bacteria</taxon>
        <taxon>Candidatus Kaiseribacteriota</taxon>
    </lineage>
</organism>
<feature type="domain" description="Glutamine amidotransferase type-2" evidence="12">
    <location>
        <begin position="2"/>
        <end position="218"/>
    </location>
</feature>
<dbReference type="InterPro" id="IPR005854">
    <property type="entry name" value="PurF"/>
</dbReference>
<evidence type="ECO:0000256" key="11">
    <source>
        <dbReference type="PIRSR" id="PIRSR000485-3"/>
    </source>
</evidence>
<dbReference type="SUPFAM" id="SSF56235">
    <property type="entry name" value="N-terminal nucleophile aminohydrolases (Ntn hydrolases)"/>
    <property type="match status" value="1"/>
</dbReference>
<reference evidence="13 14" key="1">
    <citation type="journal article" date="2016" name="Nat. Commun.">
        <title>Thousands of microbial genomes shed light on interconnected biogeochemical processes in an aquifer system.</title>
        <authorList>
            <person name="Anantharaman K."/>
            <person name="Brown C.T."/>
            <person name="Hug L.A."/>
            <person name="Sharon I."/>
            <person name="Castelle C.J."/>
            <person name="Probst A.J."/>
            <person name="Thomas B.C."/>
            <person name="Singh A."/>
            <person name="Wilkins M.J."/>
            <person name="Karaoz U."/>
            <person name="Brodie E.L."/>
            <person name="Williams K.H."/>
            <person name="Hubbard S.S."/>
            <person name="Banfield J.F."/>
        </authorList>
    </citation>
    <scope>NUCLEOTIDE SEQUENCE [LARGE SCALE GENOMIC DNA]</scope>
</reference>
<feature type="binding site" evidence="11">
    <location>
        <position position="434"/>
    </location>
    <ligand>
        <name>[4Fe-4S] cluster</name>
        <dbReference type="ChEBI" id="CHEBI:49883"/>
    </ligand>
</feature>
<protein>
    <recommendedName>
        <fullName evidence="3 8">Amidophosphoribosyltransferase</fullName>
        <shortName evidence="8">ATase</shortName>
        <ecNumber evidence="3 8">2.4.2.14</ecNumber>
    </recommendedName>
    <alternativeName>
        <fullName evidence="8">Glutamine phosphoribosylpyrophosphate amidotransferase</fullName>
    </alternativeName>
</protein>
<keyword evidence="7" id="KW-0315">Glutamine amidotransferase</keyword>
<keyword evidence="11" id="KW-0411">Iron-sulfur</keyword>
<evidence type="ECO:0000256" key="4">
    <source>
        <dbReference type="ARBA" id="ARBA00022676"/>
    </source>
</evidence>
<comment type="cofactor">
    <cofactor evidence="11">
        <name>[4Fe-4S] cluster</name>
        <dbReference type="ChEBI" id="CHEBI:49883"/>
    </cofactor>
    <text evidence="11">Binds 1 [4Fe-4S] cluster per subunit.</text>
</comment>
<dbReference type="GO" id="GO:0004044">
    <property type="term" value="F:amidophosphoribosyltransferase activity"/>
    <property type="evidence" value="ECO:0007669"/>
    <property type="project" value="UniProtKB-EC"/>
</dbReference>
<dbReference type="PANTHER" id="PTHR11907">
    <property type="entry name" value="AMIDOPHOSPHORIBOSYLTRANSFERASE"/>
    <property type="match status" value="1"/>
</dbReference>
<feature type="binding site" evidence="10">
    <location>
        <position position="346"/>
    </location>
    <ligand>
        <name>Mg(2+)</name>
        <dbReference type="ChEBI" id="CHEBI:18420"/>
    </ligand>
</feature>
<keyword evidence="6 8" id="KW-0658">Purine biosynthesis</keyword>
<dbReference type="SUPFAM" id="SSF53271">
    <property type="entry name" value="PRTase-like"/>
    <property type="match status" value="1"/>
</dbReference>
<proteinExistence type="inferred from homology"/>
<evidence type="ECO:0000256" key="1">
    <source>
        <dbReference type="ARBA" id="ARBA00005209"/>
    </source>
</evidence>
<evidence type="ECO:0000256" key="8">
    <source>
        <dbReference type="PIRNR" id="PIRNR000485"/>
    </source>
</evidence>
<dbReference type="PIRSF" id="PIRSF000485">
    <property type="entry name" value="Amd_phspho_trans"/>
    <property type="match status" value="1"/>
</dbReference>
<dbReference type="STRING" id="1798507.A3A34_01185"/>
<evidence type="ECO:0000256" key="7">
    <source>
        <dbReference type="ARBA" id="ARBA00022962"/>
    </source>
</evidence>
<dbReference type="GO" id="GO:0009113">
    <property type="term" value="P:purine nucleobase biosynthetic process"/>
    <property type="evidence" value="ECO:0007669"/>
    <property type="project" value="InterPro"/>
</dbReference>
<dbReference type="InterPro" id="IPR029057">
    <property type="entry name" value="PRTase-like"/>
</dbReference>
<dbReference type="GO" id="GO:0006189">
    <property type="term" value="P:'de novo' IMP biosynthetic process"/>
    <property type="evidence" value="ECO:0007669"/>
    <property type="project" value="UniProtKB-UniPathway"/>
</dbReference>
<evidence type="ECO:0000313" key="14">
    <source>
        <dbReference type="Proteomes" id="UP000178587"/>
    </source>
</evidence>
<dbReference type="EC" id="2.4.2.14" evidence="3 8"/>
<feature type="binding site" evidence="10">
    <location>
        <position position="283"/>
    </location>
    <ligand>
        <name>Mg(2+)</name>
        <dbReference type="ChEBI" id="CHEBI:18420"/>
    </ligand>
</feature>
<keyword evidence="10" id="KW-0479">Metal-binding</keyword>
<dbReference type="InterPro" id="IPR000836">
    <property type="entry name" value="PRTase_dom"/>
</dbReference>
<dbReference type="UniPathway" id="UPA00074">
    <property type="reaction ID" value="UER00124"/>
</dbReference>
<dbReference type="Pfam" id="PF13522">
    <property type="entry name" value="GATase_6"/>
    <property type="match status" value="1"/>
</dbReference>
<sequence>MCGILAVFNMRKAAELTVIGLHSQQHRAIDYAGIVSSDGTFLYKECGPGTVRKVFTSEMLDRLHGKHALGHTRYPTLDDDPNRINIQPLRGYWRDMPIALAHNGNLTNTDELARICPHRKTSLDTEFILRILETRQEQRIEDALAETLRMLKGSFSLALLLPEMLIAARDPHGNRPLSVGVSEDIGFLVSSETCALSVLGAQSVYDVPPAAMVLIDRSGMRQISYTKIASPLKKCSFEGIYFVHPSSDVYGVQATTFRLALGRALEEHCPCPSANIVTEVPASGTLHAMGYATTGRSGMYMPVIFRNNYVGRTFIASSQSLRDEEVDAKFNFTKSLIVGKRIVVVDDSIVRGTTIRKIVSKLRELGALEVHVRVACPPVTHHCNYGIYTKGKDGRLIAQEMNVEEIREHIGADSIAFLPLGVLKEIWPDAENSCFSCMTGVYW</sequence>
<feature type="binding site" evidence="11">
    <location>
        <position position="383"/>
    </location>
    <ligand>
        <name>[4Fe-4S] cluster</name>
        <dbReference type="ChEBI" id="CHEBI:49883"/>
    </ligand>
</feature>
<evidence type="ECO:0000256" key="3">
    <source>
        <dbReference type="ARBA" id="ARBA00011941"/>
    </source>
</evidence>
<evidence type="ECO:0000256" key="5">
    <source>
        <dbReference type="ARBA" id="ARBA00022679"/>
    </source>
</evidence>
<evidence type="ECO:0000256" key="2">
    <source>
        <dbReference type="ARBA" id="ARBA00010138"/>
    </source>
</evidence>
<dbReference type="InterPro" id="IPR029055">
    <property type="entry name" value="Ntn_hydrolases_N"/>
</dbReference>
<comment type="caution">
    <text evidence="13">The sequence shown here is derived from an EMBL/GenBank/DDBJ whole genome shotgun (WGS) entry which is preliminary data.</text>
</comment>
<dbReference type="PROSITE" id="PS51278">
    <property type="entry name" value="GATASE_TYPE_2"/>
    <property type="match status" value="1"/>
</dbReference>
<dbReference type="Gene3D" id="3.40.50.2020">
    <property type="match status" value="1"/>
</dbReference>
<dbReference type="InterPro" id="IPR017932">
    <property type="entry name" value="GATase_2_dom"/>
</dbReference>
<dbReference type="Proteomes" id="UP000178587">
    <property type="component" value="Unassembled WGS sequence"/>
</dbReference>
<keyword evidence="11" id="KW-0408">Iron</keyword>
<evidence type="ECO:0000256" key="10">
    <source>
        <dbReference type="PIRSR" id="PIRSR000485-2"/>
    </source>
</evidence>
<gene>
    <name evidence="13" type="ORF">A3A34_01185</name>
</gene>
<comment type="similarity">
    <text evidence="2 8">In the C-terminal section; belongs to the purine/pyrimidine phosphoribosyltransferase family.</text>
</comment>
<dbReference type="GO" id="GO:0046872">
    <property type="term" value="F:metal ion binding"/>
    <property type="evidence" value="ECO:0007669"/>
    <property type="project" value="UniProtKB-KW"/>
</dbReference>
<dbReference type="AlphaFoldDB" id="A0A1F6EIR3"/>
<feature type="active site" description="Nucleophile" evidence="9">
    <location>
        <position position="2"/>
    </location>
</feature>
<keyword evidence="10" id="KW-0460">Magnesium</keyword>
<feature type="binding site" evidence="11">
    <location>
        <position position="437"/>
    </location>
    <ligand>
        <name>[4Fe-4S] cluster</name>
        <dbReference type="ChEBI" id="CHEBI:49883"/>
    </ligand>
</feature>